<evidence type="ECO:0008006" key="3">
    <source>
        <dbReference type="Google" id="ProtNLM"/>
    </source>
</evidence>
<accession>A0ABU0SS20</accession>
<organism evidence="1 2">
    <name type="scientific">Streptomyces umbrinus</name>
    <dbReference type="NCBI Taxonomy" id="67370"/>
    <lineage>
        <taxon>Bacteria</taxon>
        <taxon>Bacillati</taxon>
        <taxon>Actinomycetota</taxon>
        <taxon>Actinomycetes</taxon>
        <taxon>Kitasatosporales</taxon>
        <taxon>Streptomycetaceae</taxon>
        <taxon>Streptomyces</taxon>
        <taxon>Streptomyces phaeochromogenes group</taxon>
    </lineage>
</organism>
<dbReference type="RefSeq" id="WP_307521675.1">
    <property type="nucleotide sequence ID" value="NZ_JAUSZI010000002.1"/>
</dbReference>
<keyword evidence="2" id="KW-1185">Reference proteome</keyword>
<evidence type="ECO:0000313" key="1">
    <source>
        <dbReference type="EMBL" id="MDQ1026357.1"/>
    </source>
</evidence>
<proteinExistence type="predicted"/>
<protein>
    <recommendedName>
        <fullName evidence="3">PIN domain-containing protein</fullName>
    </recommendedName>
</protein>
<dbReference type="EMBL" id="JAUSZI010000002">
    <property type="protein sequence ID" value="MDQ1026357.1"/>
    <property type="molecule type" value="Genomic_DNA"/>
</dbReference>
<gene>
    <name evidence="1" type="ORF">QF035_003939</name>
</gene>
<dbReference type="Proteomes" id="UP001230328">
    <property type="component" value="Unassembled WGS sequence"/>
</dbReference>
<sequence>MIREHYILDTDTLLALGGNRQVSGLVHAARLEPDVFLHTPALSVIEAERERPSIAVHIGQLGIATVDLDHPATLTCCQLHHEGLPFGFAAAVEAARRVGEEYEEPFIATVRPSLYEKRFARVVDLTC</sequence>
<comment type="caution">
    <text evidence="1">The sequence shown here is derived from an EMBL/GenBank/DDBJ whole genome shotgun (WGS) entry which is preliminary data.</text>
</comment>
<name>A0ABU0SS20_9ACTN</name>
<evidence type="ECO:0000313" key="2">
    <source>
        <dbReference type="Proteomes" id="UP001230328"/>
    </source>
</evidence>
<reference evidence="1 2" key="1">
    <citation type="submission" date="2023-07" db="EMBL/GenBank/DDBJ databases">
        <title>Comparative genomics of wheat-associated soil bacteria to identify genetic determinants of phenazine resistance.</title>
        <authorList>
            <person name="Mouncey N."/>
        </authorList>
    </citation>
    <scope>NUCLEOTIDE SEQUENCE [LARGE SCALE GENOMIC DNA]</scope>
    <source>
        <strain evidence="1 2">V2I4</strain>
    </source>
</reference>